<dbReference type="Gene3D" id="1.10.260.40">
    <property type="entry name" value="lambda repressor-like DNA-binding domains"/>
    <property type="match status" value="1"/>
</dbReference>
<dbReference type="GO" id="GO:0003677">
    <property type="term" value="F:DNA binding"/>
    <property type="evidence" value="ECO:0007669"/>
    <property type="project" value="InterPro"/>
</dbReference>
<evidence type="ECO:0000259" key="1">
    <source>
        <dbReference type="PROSITE" id="PS50943"/>
    </source>
</evidence>
<dbReference type="InterPro" id="IPR001387">
    <property type="entry name" value="Cro/C1-type_HTH"/>
</dbReference>
<dbReference type="HOGENOM" id="CLU_066192_18_0_7"/>
<dbReference type="SMART" id="SM00530">
    <property type="entry name" value="HTH_XRE"/>
    <property type="match status" value="1"/>
</dbReference>
<dbReference type="RefSeq" id="WP_011190405.1">
    <property type="nucleotide sequence ID" value="NC_006139.1"/>
</dbReference>
<dbReference type="Proteomes" id="UP000000602">
    <property type="component" value="Plasmid large"/>
</dbReference>
<evidence type="ECO:0000313" key="2">
    <source>
        <dbReference type="EMBL" id="CAG37910.1"/>
    </source>
</evidence>
<evidence type="ECO:0000313" key="3">
    <source>
        <dbReference type="Proteomes" id="UP000000602"/>
    </source>
</evidence>
<accession>Q6AID7</accession>
<dbReference type="PROSITE" id="PS50943">
    <property type="entry name" value="HTH_CROC1"/>
    <property type="match status" value="1"/>
</dbReference>
<feature type="domain" description="HTH cro/C1-type" evidence="1">
    <location>
        <begin position="35"/>
        <end position="91"/>
    </location>
</feature>
<dbReference type="EMBL" id="CR522871">
    <property type="protein sequence ID" value="CAG37910.1"/>
    <property type="molecule type" value="Genomic_DNA"/>
</dbReference>
<protein>
    <recommendedName>
        <fullName evidence="1">HTH cro/C1-type domain-containing protein</fullName>
    </recommendedName>
</protein>
<dbReference type="Pfam" id="PF01381">
    <property type="entry name" value="HTH_3"/>
    <property type="match status" value="1"/>
</dbReference>
<dbReference type="eggNOG" id="COG3620">
    <property type="taxonomic scope" value="Bacteria"/>
</dbReference>
<keyword evidence="3" id="KW-1185">Reference proteome</keyword>
<dbReference type="SUPFAM" id="SSF47413">
    <property type="entry name" value="lambda repressor-like DNA-binding domains"/>
    <property type="match status" value="1"/>
</dbReference>
<name>Q6AID7_DESPS</name>
<dbReference type="CDD" id="cd00093">
    <property type="entry name" value="HTH_XRE"/>
    <property type="match status" value="1"/>
</dbReference>
<proteinExistence type="predicted"/>
<gene>
    <name evidence="2" type="ordered locus">DPPB46</name>
</gene>
<reference evidence="2 3" key="1">
    <citation type="journal article" date="2004" name="Environ. Microbiol.">
        <title>The genome of Desulfotalea psychrophila, a sulfate-reducing bacterium from permanently cold Arctic sediments.</title>
        <authorList>
            <person name="Rabus R."/>
            <person name="Ruepp A."/>
            <person name="Frickey T."/>
            <person name="Rattei T."/>
            <person name="Fartmann B."/>
            <person name="Stark M."/>
            <person name="Bauer M."/>
            <person name="Zibat A."/>
            <person name="Lombardot T."/>
            <person name="Becker I."/>
            <person name="Amann J."/>
            <person name="Gellner K."/>
            <person name="Teeling H."/>
            <person name="Leuschner W.D."/>
            <person name="Gloeckner F.-O."/>
            <person name="Lupas A.N."/>
            <person name="Amann R."/>
            <person name="Klenk H.-P."/>
        </authorList>
    </citation>
    <scope>NUCLEOTIDE SEQUENCE [LARGE SCALE GENOMIC DNA]</scope>
    <source>
        <strain evidence="3">DSM 12343 / LSv54</strain>
        <plasmid evidence="3">large</plasmid>
    </source>
</reference>
<organism evidence="2 3">
    <name type="scientific">Desulfotalea psychrophila (strain LSv54 / DSM 12343)</name>
    <dbReference type="NCBI Taxonomy" id="177439"/>
    <lineage>
        <taxon>Bacteria</taxon>
        <taxon>Pseudomonadati</taxon>
        <taxon>Thermodesulfobacteriota</taxon>
        <taxon>Desulfobulbia</taxon>
        <taxon>Desulfobulbales</taxon>
        <taxon>Desulfocapsaceae</taxon>
        <taxon>Desulfotalea</taxon>
    </lineage>
</organism>
<dbReference type="InterPro" id="IPR010982">
    <property type="entry name" value="Lambda_DNA-bd_dom_sf"/>
</dbReference>
<dbReference type="AlphaFoldDB" id="Q6AID7"/>
<dbReference type="KEGG" id="dps:DPPB46"/>
<sequence length="95" mass="11056">MRPSIKNFKKKALKKEEVKAEYERLAPVYALRKQLIKLRKDAGFTQEELAELLGTKKSNISRLENVDSKISPKISTIEKYVEKLGYRLDFTISPR</sequence>
<geneLocation type="plasmid" evidence="3">
    <name>large</name>
</geneLocation>